<evidence type="ECO:0000313" key="2">
    <source>
        <dbReference type="EMBL" id="MPC25277.1"/>
    </source>
</evidence>
<reference evidence="2 3" key="1">
    <citation type="submission" date="2019-05" db="EMBL/GenBank/DDBJ databases">
        <title>Another draft genome of Portunus trituberculatus and its Hox gene families provides insights of decapod evolution.</title>
        <authorList>
            <person name="Jeong J.-H."/>
            <person name="Song I."/>
            <person name="Kim S."/>
            <person name="Choi T."/>
            <person name="Kim D."/>
            <person name="Ryu S."/>
            <person name="Kim W."/>
        </authorList>
    </citation>
    <scope>NUCLEOTIDE SEQUENCE [LARGE SCALE GENOMIC DNA]</scope>
    <source>
        <tissue evidence="2">Muscle</tissue>
    </source>
</reference>
<comment type="caution">
    <text evidence="2">The sequence shown here is derived from an EMBL/GenBank/DDBJ whole genome shotgun (WGS) entry which is preliminary data.</text>
</comment>
<dbReference type="Proteomes" id="UP000324222">
    <property type="component" value="Unassembled WGS sequence"/>
</dbReference>
<evidence type="ECO:0000256" key="1">
    <source>
        <dbReference type="SAM" id="MobiDB-lite"/>
    </source>
</evidence>
<gene>
    <name evidence="2" type="ORF">E2C01_018383</name>
</gene>
<name>A0A5B7DVZ7_PORTR</name>
<evidence type="ECO:0000313" key="3">
    <source>
        <dbReference type="Proteomes" id="UP000324222"/>
    </source>
</evidence>
<protein>
    <submittedName>
        <fullName evidence="2">Uncharacterized protein</fullName>
    </submittedName>
</protein>
<dbReference type="EMBL" id="VSRR010001441">
    <property type="protein sequence ID" value="MPC25277.1"/>
    <property type="molecule type" value="Genomic_DNA"/>
</dbReference>
<accession>A0A5B7DVZ7</accession>
<sequence>MEKDKEEEWRSGVVEVEEEEDRAMRDSLIAVSNHAHLTAMIAQFPALDTIQRLTQEVESSKDDF</sequence>
<keyword evidence="3" id="KW-1185">Reference proteome</keyword>
<feature type="compositionally biased region" description="Basic and acidic residues" evidence="1">
    <location>
        <begin position="1"/>
        <end position="10"/>
    </location>
</feature>
<feature type="region of interest" description="Disordered" evidence="1">
    <location>
        <begin position="1"/>
        <end position="22"/>
    </location>
</feature>
<dbReference type="AlphaFoldDB" id="A0A5B7DVZ7"/>
<proteinExistence type="predicted"/>
<organism evidence="2 3">
    <name type="scientific">Portunus trituberculatus</name>
    <name type="common">Swimming crab</name>
    <name type="synonym">Neptunus trituberculatus</name>
    <dbReference type="NCBI Taxonomy" id="210409"/>
    <lineage>
        <taxon>Eukaryota</taxon>
        <taxon>Metazoa</taxon>
        <taxon>Ecdysozoa</taxon>
        <taxon>Arthropoda</taxon>
        <taxon>Crustacea</taxon>
        <taxon>Multicrustacea</taxon>
        <taxon>Malacostraca</taxon>
        <taxon>Eumalacostraca</taxon>
        <taxon>Eucarida</taxon>
        <taxon>Decapoda</taxon>
        <taxon>Pleocyemata</taxon>
        <taxon>Brachyura</taxon>
        <taxon>Eubrachyura</taxon>
        <taxon>Portunoidea</taxon>
        <taxon>Portunidae</taxon>
        <taxon>Portuninae</taxon>
        <taxon>Portunus</taxon>
    </lineage>
</organism>